<dbReference type="GO" id="GO:0000122">
    <property type="term" value="P:negative regulation of transcription by RNA polymerase II"/>
    <property type="evidence" value="ECO:0007669"/>
    <property type="project" value="UniProtKB-ARBA"/>
</dbReference>
<dbReference type="PANTHER" id="PTHR24388">
    <property type="entry name" value="ZINC FINGER PROTEIN"/>
    <property type="match status" value="1"/>
</dbReference>
<evidence type="ECO:0000256" key="12">
    <source>
        <dbReference type="SAM" id="MobiDB-lite"/>
    </source>
</evidence>
<evidence type="ECO:0000313" key="15">
    <source>
        <dbReference type="Proteomes" id="UP001432027"/>
    </source>
</evidence>
<evidence type="ECO:0000256" key="8">
    <source>
        <dbReference type="ARBA" id="ARBA00023125"/>
    </source>
</evidence>
<organism evidence="14 15">
    <name type="scientific">Pristionchus entomophagus</name>
    <dbReference type="NCBI Taxonomy" id="358040"/>
    <lineage>
        <taxon>Eukaryota</taxon>
        <taxon>Metazoa</taxon>
        <taxon>Ecdysozoa</taxon>
        <taxon>Nematoda</taxon>
        <taxon>Chromadorea</taxon>
        <taxon>Rhabditida</taxon>
        <taxon>Rhabditina</taxon>
        <taxon>Diplogasteromorpha</taxon>
        <taxon>Diplogasteroidea</taxon>
        <taxon>Neodiplogasteridae</taxon>
        <taxon>Pristionchus</taxon>
    </lineage>
</organism>
<evidence type="ECO:0000259" key="13">
    <source>
        <dbReference type="PROSITE" id="PS50157"/>
    </source>
</evidence>
<dbReference type="AlphaFoldDB" id="A0AAV5UMI8"/>
<evidence type="ECO:0000256" key="7">
    <source>
        <dbReference type="ARBA" id="ARBA00023015"/>
    </source>
</evidence>
<dbReference type="EMBL" id="BTSX01000006">
    <property type="protein sequence ID" value="GMT07626.1"/>
    <property type="molecule type" value="Genomic_DNA"/>
</dbReference>
<keyword evidence="6" id="KW-0862">Zinc</keyword>
<dbReference type="FunFam" id="3.30.160.60:FF:000446">
    <property type="entry name" value="Zinc finger protein"/>
    <property type="match status" value="2"/>
</dbReference>
<name>A0AAV5UMI8_9BILA</name>
<dbReference type="GO" id="GO:0000981">
    <property type="term" value="F:DNA-binding transcription factor activity, RNA polymerase II-specific"/>
    <property type="evidence" value="ECO:0007669"/>
    <property type="project" value="TreeGrafter"/>
</dbReference>
<feature type="domain" description="C2H2-type" evidence="13">
    <location>
        <begin position="255"/>
        <end position="282"/>
    </location>
</feature>
<feature type="region of interest" description="Disordered" evidence="12">
    <location>
        <begin position="1"/>
        <end position="26"/>
    </location>
</feature>
<feature type="compositionally biased region" description="Acidic residues" evidence="12">
    <location>
        <begin position="460"/>
        <end position="473"/>
    </location>
</feature>
<proteinExistence type="inferred from homology"/>
<keyword evidence="10" id="KW-0539">Nucleus</keyword>
<keyword evidence="9" id="KW-0804">Transcription</keyword>
<feature type="domain" description="C2H2-type" evidence="13">
    <location>
        <begin position="356"/>
        <end position="383"/>
    </location>
</feature>
<evidence type="ECO:0000256" key="4">
    <source>
        <dbReference type="ARBA" id="ARBA00022737"/>
    </source>
</evidence>
<comment type="caution">
    <text evidence="14">The sequence shown here is derived from an EMBL/GenBank/DDBJ whole genome shotgun (WGS) entry which is preliminary data.</text>
</comment>
<dbReference type="InterPro" id="IPR013087">
    <property type="entry name" value="Znf_C2H2_type"/>
</dbReference>
<evidence type="ECO:0000256" key="6">
    <source>
        <dbReference type="ARBA" id="ARBA00022833"/>
    </source>
</evidence>
<dbReference type="PROSITE" id="PS50157">
    <property type="entry name" value="ZINC_FINGER_C2H2_2"/>
    <property type="match status" value="8"/>
</dbReference>
<evidence type="ECO:0000256" key="3">
    <source>
        <dbReference type="ARBA" id="ARBA00022723"/>
    </source>
</evidence>
<dbReference type="GO" id="GO:0008270">
    <property type="term" value="F:zinc ion binding"/>
    <property type="evidence" value="ECO:0007669"/>
    <property type="project" value="UniProtKB-KW"/>
</dbReference>
<feature type="domain" description="C2H2-type" evidence="13">
    <location>
        <begin position="423"/>
        <end position="450"/>
    </location>
</feature>
<dbReference type="FunFam" id="3.30.160.60:FF:000183">
    <property type="entry name" value="E3 ubiquitin-protein ligase ZFP91"/>
    <property type="match status" value="1"/>
</dbReference>
<dbReference type="InterPro" id="IPR036236">
    <property type="entry name" value="Znf_C2H2_sf"/>
</dbReference>
<evidence type="ECO:0000256" key="10">
    <source>
        <dbReference type="ARBA" id="ARBA00023242"/>
    </source>
</evidence>
<dbReference type="Gene3D" id="3.30.160.60">
    <property type="entry name" value="Classic Zinc Finger"/>
    <property type="match status" value="7"/>
</dbReference>
<feature type="non-terminal residue" evidence="14">
    <location>
        <position position="1"/>
    </location>
</feature>
<keyword evidence="8" id="KW-0238">DNA-binding</keyword>
<dbReference type="InterPro" id="IPR050527">
    <property type="entry name" value="Snail/Krueppel_Znf"/>
</dbReference>
<dbReference type="SMART" id="SM00614">
    <property type="entry name" value="ZnF_BED"/>
    <property type="match status" value="2"/>
</dbReference>
<dbReference type="PANTHER" id="PTHR24388:SF53">
    <property type="entry name" value="CHORION TRANSCRIPTION FACTOR CF2-RELATED"/>
    <property type="match status" value="1"/>
</dbReference>
<dbReference type="GO" id="GO:0005634">
    <property type="term" value="C:nucleus"/>
    <property type="evidence" value="ECO:0007669"/>
    <property type="project" value="UniProtKB-SubCell"/>
</dbReference>
<feature type="domain" description="C2H2-type" evidence="13">
    <location>
        <begin position="225"/>
        <end position="252"/>
    </location>
</feature>
<gene>
    <name evidence="14" type="ORF">PENTCL1PPCAC_29800</name>
</gene>
<feature type="domain" description="C2H2-type" evidence="13">
    <location>
        <begin position="161"/>
        <end position="188"/>
    </location>
</feature>
<feature type="domain" description="C2H2-type" evidence="13">
    <location>
        <begin position="324"/>
        <end position="351"/>
    </location>
</feature>
<keyword evidence="3" id="KW-0479">Metal-binding</keyword>
<feature type="domain" description="C2H2-type" evidence="13">
    <location>
        <begin position="193"/>
        <end position="220"/>
    </location>
</feature>
<protein>
    <recommendedName>
        <fullName evidence="13">C2H2-type domain-containing protein</fullName>
    </recommendedName>
</protein>
<dbReference type="SMART" id="SM00355">
    <property type="entry name" value="ZnF_C2H2"/>
    <property type="match status" value="9"/>
</dbReference>
<dbReference type="SUPFAM" id="SSF57667">
    <property type="entry name" value="beta-beta-alpha zinc fingers"/>
    <property type="match status" value="5"/>
</dbReference>
<dbReference type="GO" id="GO:0000978">
    <property type="term" value="F:RNA polymerase II cis-regulatory region sequence-specific DNA binding"/>
    <property type="evidence" value="ECO:0007669"/>
    <property type="project" value="TreeGrafter"/>
</dbReference>
<feature type="region of interest" description="Disordered" evidence="12">
    <location>
        <begin position="454"/>
        <end position="480"/>
    </location>
</feature>
<evidence type="ECO:0000256" key="5">
    <source>
        <dbReference type="ARBA" id="ARBA00022771"/>
    </source>
</evidence>
<dbReference type="Pfam" id="PF13912">
    <property type="entry name" value="zf-C2H2_6"/>
    <property type="match status" value="1"/>
</dbReference>
<evidence type="ECO:0000256" key="9">
    <source>
        <dbReference type="ARBA" id="ARBA00023163"/>
    </source>
</evidence>
<dbReference type="Pfam" id="PF00096">
    <property type="entry name" value="zf-C2H2"/>
    <property type="match status" value="6"/>
</dbReference>
<dbReference type="FunFam" id="3.30.160.60:FF:000322">
    <property type="entry name" value="GDNF-inducible zinc finger protein 1"/>
    <property type="match status" value="1"/>
</dbReference>
<sequence length="480" mass="55414">RGMTDPDALPIIEESRQKDHDNQQDEIHDEAVNRLESGKVTVKEEAVEHPSSLVEVKLENLETDYDDMHSMEISAARPTNLMLDDDEKASVRDVTMEVEDETATMDLHAVKDEEPLEVDPLYESVFDEECYRKPVAKSEECDEATSDRSVDSDEDFKVAENECEICGKTMKYKSSLKHHMRLHERNEKARRPFPCNICGQRFSQPGNLKIHQRTHLEDEKAKQLFKCKICGKGVNTNQSLQYHMRSHHDKAERNFECEDCGKRFGQSSHLSTHRKTHFFDEADRRPYKCDLCEKRFTQTSHLTSHKLSHLGEDDPKLEEIKQRNKCKICGDELKNPRNLRIHMRSHSDDEKTRRPFKCDVCGVRCTQASSLKVHKKIHLKDDDPLKGHECDICGKVIRGALTNLRKHQKTHAKDKVQSVRKRFKCDLCAKVFATAQSLTRHKLTHADEVNAKDPIKSEACSDDSQIDDDYDYSQEEKAIA</sequence>
<keyword evidence="5 11" id="KW-0863">Zinc-finger</keyword>
<feature type="compositionally biased region" description="Basic and acidic residues" evidence="12">
    <location>
        <begin position="13"/>
        <end position="26"/>
    </location>
</feature>
<evidence type="ECO:0000256" key="1">
    <source>
        <dbReference type="ARBA" id="ARBA00004123"/>
    </source>
</evidence>
<evidence type="ECO:0000256" key="2">
    <source>
        <dbReference type="ARBA" id="ARBA00006991"/>
    </source>
</evidence>
<dbReference type="FunFam" id="3.30.160.60:FF:000512">
    <property type="entry name" value="zinc finger protein 197 isoform X1"/>
    <property type="match status" value="1"/>
</dbReference>
<keyword evidence="7" id="KW-0805">Transcription regulation</keyword>
<dbReference type="Proteomes" id="UP001432027">
    <property type="component" value="Unassembled WGS sequence"/>
</dbReference>
<evidence type="ECO:0000313" key="14">
    <source>
        <dbReference type="EMBL" id="GMT07626.1"/>
    </source>
</evidence>
<comment type="subcellular location">
    <subcellularLocation>
        <location evidence="1">Nucleus</location>
    </subcellularLocation>
</comment>
<keyword evidence="15" id="KW-1185">Reference proteome</keyword>
<dbReference type="PROSITE" id="PS00028">
    <property type="entry name" value="ZINC_FINGER_C2H2_1"/>
    <property type="match status" value="8"/>
</dbReference>
<dbReference type="Pfam" id="PF13894">
    <property type="entry name" value="zf-C2H2_4"/>
    <property type="match status" value="1"/>
</dbReference>
<reference evidence="14" key="1">
    <citation type="submission" date="2023-10" db="EMBL/GenBank/DDBJ databases">
        <title>Genome assembly of Pristionchus species.</title>
        <authorList>
            <person name="Yoshida K."/>
            <person name="Sommer R.J."/>
        </authorList>
    </citation>
    <scope>NUCLEOTIDE SEQUENCE</scope>
    <source>
        <strain evidence="14">RS0144</strain>
    </source>
</reference>
<keyword evidence="4" id="KW-0677">Repeat</keyword>
<feature type="domain" description="C2H2-type" evidence="13">
    <location>
        <begin position="287"/>
        <end position="314"/>
    </location>
</feature>
<comment type="similarity">
    <text evidence="2">Belongs to the krueppel C2H2-type zinc-finger protein family.</text>
</comment>
<evidence type="ECO:0000256" key="11">
    <source>
        <dbReference type="PROSITE-ProRule" id="PRU00042"/>
    </source>
</evidence>
<accession>A0AAV5UMI8</accession>